<dbReference type="Pfam" id="PF00412">
    <property type="entry name" value="LIM"/>
    <property type="match status" value="1"/>
</dbReference>
<keyword evidence="7" id="KW-0539">Nucleus</keyword>
<gene>
    <name evidence="10" type="ORF">TCAL_01830</name>
</gene>
<dbReference type="GO" id="GO:0030018">
    <property type="term" value="C:Z disc"/>
    <property type="evidence" value="ECO:0007669"/>
    <property type="project" value="UniProtKB-ARBA"/>
</dbReference>
<accession>A0A553NFV6</accession>
<dbReference type="PROSITE" id="PS00478">
    <property type="entry name" value="LIM_DOMAIN_1"/>
    <property type="match status" value="1"/>
</dbReference>
<keyword evidence="4" id="KW-0677">Repeat</keyword>
<sequence>MVWIPKDPHRCPACKKPVYPAEQIIATDRTPYHRVCVRCVACRCGLTPGTLTEKDGQLYCRMCYQKIMNPYENGDHPGMGQLSDEERYRMEREKREREMLEAARQFQNPPGYSAVDGLQKDKAFEYTQVDVRSLTTIAPDIEMVAYEI</sequence>
<comment type="subcellular location">
    <subcellularLocation>
        <location evidence="1">Nucleus</location>
    </subcellularLocation>
</comment>
<dbReference type="GO" id="GO:0060537">
    <property type="term" value="P:muscle tissue development"/>
    <property type="evidence" value="ECO:0007669"/>
    <property type="project" value="UniProtKB-ARBA"/>
</dbReference>
<reference evidence="10 11" key="1">
    <citation type="journal article" date="2018" name="Nat. Ecol. Evol.">
        <title>Genomic signatures of mitonuclear coevolution across populations of Tigriopus californicus.</title>
        <authorList>
            <person name="Barreto F.S."/>
            <person name="Watson E.T."/>
            <person name="Lima T.G."/>
            <person name="Willett C.S."/>
            <person name="Edmands S."/>
            <person name="Li W."/>
            <person name="Burton R.S."/>
        </authorList>
    </citation>
    <scope>NUCLEOTIDE SEQUENCE [LARGE SCALE GENOMIC DNA]</scope>
    <source>
        <strain evidence="10 11">San Diego</strain>
    </source>
</reference>
<dbReference type="PANTHER" id="PTHR24215:SF35">
    <property type="entry name" value="MUSCLE LIM PROTEIN MLP84B"/>
    <property type="match status" value="1"/>
</dbReference>
<dbReference type="AlphaFoldDB" id="A0A553NFV6"/>
<protein>
    <recommendedName>
        <fullName evidence="9">LIM zinc-binding domain-containing protein</fullName>
    </recommendedName>
</protein>
<dbReference type="GO" id="GO:0005634">
    <property type="term" value="C:nucleus"/>
    <property type="evidence" value="ECO:0007669"/>
    <property type="project" value="UniProtKB-SubCell"/>
</dbReference>
<dbReference type="EMBL" id="VCGU01000458">
    <property type="protein sequence ID" value="TRY64278.1"/>
    <property type="molecule type" value="Genomic_DNA"/>
</dbReference>
<dbReference type="SUPFAM" id="SSF57716">
    <property type="entry name" value="Glucocorticoid receptor-like (DNA-binding domain)"/>
    <property type="match status" value="2"/>
</dbReference>
<dbReference type="Gene3D" id="2.10.110.10">
    <property type="entry name" value="Cysteine Rich Protein"/>
    <property type="match status" value="1"/>
</dbReference>
<dbReference type="GO" id="GO:0046872">
    <property type="term" value="F:metal ion binding"/>
    <property type="evidence" value="ECO:0007669"/>
    <property type="project" value="UniProtKB-KW"/>
</dbReference>
<keyword evidence="2" id="KW-0517">Myogenesis</keyword>
<organism evidence="10 11">
    <name type="scientific">Tigriopus californicus</name>
    <name type="common">Marine copepod</name>
    <dbReference type="NCBI Taxonomy" id="6832"/>
    <lineage>
        <taxon>Eukaryota</taxon>
        <taxon>Metazoa</taxon>
        <taxon>Ecdysozoa</taxon>
        <taxon>Arthropoda</taxon>
        <taxon>Crustacea</taxon>
        <taxon>Multicrustacea</taxon>
        <taxon>Hexanauplia</taxon>
        <taxon>Copepoda</taxon>
        <taxon>Harpacticoida</taxon>
        <taxon>Harpacticidae</taxon>
        <taxon>Tigriopus</taxon>
    </lineage>
</organism>
<dbReference type="Proteomes" id="UP000318571">
    <property type="component" value="Chromosome 10"/>
</dbReference>
<evidence type="ECO:0000313" key="11">
    <source>
        <dbReference type="Proteomes" id="UP000318571"/>
    </source>
</evidence>
<evidence type="ECO:0000259" key="9">
    <source>
        <dbReference type="PROSITE" id="PS50023"/>
    </source>
</evidence>
<dbReference type="STRING" id="6832.A0A553NFV6"/>
<dbReference type="SMART" id="SM00132">
    <property type="entry name" value="LIM"/>
    <property type="match status" value="1"/>
</dbReference>
<evidence type="ECO:0000256" key="6">
    <source>
        <dbReference type="ARBA" id="ARBA00023038"/>
    </source>
</evidence>
<evidence type="ECO:0000256" key="5">
    <source>
        <dbReference type="ARBA" id="ARBA00022833"/>
    </source>
</evidence>
<dbReference type="PROSITE" id="PS50023">
    <property type="entry name" value="LIM_DOMAIN_2"/>
    <property type="match status" value="1"/>
</dbReference>
<evidence type="ECO:0000256" key="3">
    <source>
        <dbReference type="ARBA" id="ARBA00022723"/>
    </source>
</evidence>
<evidence type="ECO:0000256" key="1">
    <source>
        <dbReference type="ARBA" id="ARBA00004123"/>
    </source>
</evidence>
<evidence type="ECO:0000256" key="2">
    <source>
        <dbReference type="ARBA" id="ARBA00022541"/>
    </source>
</evidence>
<proteinExistence type="predicted"/>
<dbReference type="FunFam" id="2.10.110.10:FF:000001">
    <property type="entry name" value="Cysteine and glycine-rich protein 1"/>
    <property type="match status" value="1"/>
</dbReference>
<keyword evidence="11" id="KW-1185">Reference proteome</keyword>
<keyword evidence="3 8" id="KW-0479">Metal-binding</keyword>
<dbReference type="GO" id="GO:0030036">
    <property type="term" value="P:actin cytoskeleton organization"/>
    <property type="evidence" value="ECO:0007669"/>
    <property type="project" value="TreeGrafter"/>
</dbReference>
<evidence type="ECO:0000256" key="8">
    <source>
        <dbReference type="PROSITE-ProRule" id="PRU00125"/>
    </source>
</evidence>
<dbReference type="PANTHER" id="PTHR24215">
    <property type="entry name" value="RHO-GTPASE-ACTIVATING PROTEIN LRG1"/>
    <property type="match status" value="1"/>
</dbReference>
<dbReference type="InterPro" id="IPR001781">
    <property type="entry name" value="Znf_LIM"/>
</dbReference>
<evidence type="ECO:0000256" key="4">
    <source>
        <dbReference type="ARBA" id="ARBA00022737"/>
    </source>
</evidence>
<keyword evidence="5 8" id="KW-0862">Zinc</keyword>
<name>A0A553NFV6_TIGCA</name>
<dbReference type="GO" id="GO:0007517">
    <property type="term" value="P:muscle organ development"/>
    <property type="evidence" value="ECO:0007669"/>
    <property type="project" value="UniProtKB-KW"/>
</dbReference>
<keyword evidence="6 8" id="KW-0440">LIM domain</keyword>
<evidence type="ECO:0000256" key="7">
    <source>
        <dbReference type="ARBA" id="ARBA00023242"/>
    </source>
</evidence>
<evidence type="ECO:0000313" key="10">
    <source>
        <dbReference type="EMBL" id="TRY64278.1"/>
    </source>
</evidence>
<feature type="domain" description="LIM zinc-binding" evidence="9">
    <location>
        <begin position="9"/>
        <end position="70"/>
    </location>
</feature>
<comment type="caution">
    <text evidence="10">The sequence shown here is derived from an EMBL/GenBank/DDBJ whole genome shotgun (WGS) entry which is preliminary data.</text>
</comment>